<keyword evidence="3 10" id="KW-0808">Transferase</keyword>
<evidence type="ECO:0000259" key="9">
    <source>
        <dbReference type="PROSITE" id="PS50146"/>
    </source>
</evidence>
<reference evidence="11" key="1">
    <citation type="journal article" date="2019" name="Int. J. Syst. Evol. Microbiol.">
        <title>The Global Catalogue of Microorganisms (GCM) 10K type strain sequencing project: providing services to taxonomists for standard genome sequencing and annotation.</title>
        <authorList>
            <consortium name="The Broad Institute Genomics Platform"/>
            <consortium name="The Broad Institute Genome Sequencing Center for Infectious Disease"/>
            <person name="Wu L."/>
            <person name="Ma J."/>
        </authorList>
    </citation>
    <scope>NUCLEOTIDE SEQUENCE [LARGE SCALE GENOMIC DNA]</scope>
    <source>
        <strain evidence="11">CCUG 71848</strain>
    </source>
</reference>
<dbReference type="NCBIfam" id="TIGR00147">
    <property type="entry name" value="YegS/Rv2252/BmrU family lipid kinase"/>
    <property type="match status" value="1"/>
</dbReference>
<dbReference type="Pfam" id="PF19279">
    <property type="entry name" value="YegS_C"/>
    <property type="match status" value="1"/>
</dbReference>
<dbReference type="PANTHER" id="PTHR12358">
    <property type="entry name" value="SPHINGOSINE KINASE"/>
    <property type="match status" value="1"/>
</dbReference>
<evidence type="ECO:0000256" key="6">
    <source>
        <dbReference type="ARBA" id="ARBA00022840"/>
    </source>
</evidence>
<dbReference type="Pfam" id="PF00781">
    <property type="entry name" value="DAGK_cat"/>
    <property type="match status" value="1"/>
</dbReference>
<evidence type="ECO:0000256" key="5">
    <source>
        <dbReference type="ARBA" id="ARBA00022777"/>
    </source>
</evidence>
<dbReference type="RefSeq" id="WP_121977510.1">
    <property type="nucleotide sequence ID" value="NZ_JBHTLH010000003.1"/>
</dbReference>
<dbReference type="PROSITE" id="PS50146">
    <property type="entry name" value="DAGK"/>
    <property type="match status" value="1"/>
</dbReference>
<dbReference type="EMBL" id="JBHTLH010000003">
    <property type="protein sequence ID" value="MFD1123824.1"/>
    <property type="molecule type" value="Genomic_DNA"/>
</dbReference>
<dbReference type="SUPFAM" id="SSF111331">
    <property type="entry name" value="NAD kinase/diacylglycerol kinase-like"/>
    <property type="match status" value="1"/>
</dbReference>
<evidence type="ECO:0000313" key="11">
    <source>
        <dbReference type="Proteomes" id="UP001597156"/>
    </source>
</evidence>
<evidence type="ECO:0000313" key="10">
    <source>
        <dbReference type="EMBL" id="MFD1123824.1"/>
    </source>
</evidence>
<keyword evidence="5 10" id="KW-0418">Kinase</keyword>
<evidence type="ECO:0000256" key="4">
    <source>
        <dbReference type="ARBA" id="ARBA00022741"/>
    </source>
</evidence>
<dbReference type="Gene3D" id="2.60.200.40">
    <property type="match status" value="1"/>
</dbReference>
<dbReference type="InterPro" id="IPR050187">
    <property type="entry name" value="Lipid_Phosphate_FormReg"/>
</dbReference>
<dbReference type="PANTHER" id="PTHR12358:SF54">
    <property type="entry name" value="SPHINGOSINE KINASE RELATED PROTEIN"/>
    <property type="match status" value="1"/>
</dbReference>
<keyword evidence="7" id="KW-0444">Lipid biosynthesis</keyword>
<keyword evidence="4" id="KW-0547">Nucleotide-binding</keyword>
<keyword evidence="11" id="KW-1185">Reference proteome</keyword>
<accession>A0ABW3PE07</accession>
<organism evidence="10 11">
    <name type="scientific">Lentilactobacillus raoultii</name>
    <dbReference type="NCBI Taxonomy" id="1987503"/>
    <lineage>
        <taxon>Bacteria</taxon>
        <taxon>Bacillati</taxon>
        <taxon>Bacillota</taxon>
        <taxon>Bacilli</taxon>
        <taxon>Lactobacillales</taxon>
        <taxon>Lactobacillaceae</taxon>
        <taxon>Lentilactobacillus</taxon>
    </lineage>
</organism>
<dbReference type="InterPro" id="IPR017438">
    <property type="entry name" value="ATP-NAD_kinase_N"/>
</dbReference>
<dbReference type="InterPro" id="IPR016064">
    <property type="entry name" value="NAD/diacylglycerol_kinase_sf"/>
</dbReference>
<dbReference type="EC" id="2.7.1.-" evidence="10"/>
<dbReference type="InterPro" id="IPR045540">
    <property type="entry name" value="YegS/DAGK_C"/>
</dbReference>
<dbReference type="InterPro" id="IPR001206">
    <property type="entry name" value="Diacylglycerol_kinase_cat_dom"/>
</dbReference>
<keyword evidence="6" id="KW-0067">ATP-binding</keyword>
<dbReference type="InterPro" id="IPR005218">
    <property type="entry name" value="Diacylglycerol/lipid_kinase"/>
</dbReference>
<evidence type="ECO:0000256" key="3">
    <source>
        <dbReference type="ARBA" id="ARBA00022679"/>
    </source>
</evidence>
<dbReference type="Gene3D" id="3.40.50.10330">
    <property type="entry name" value="Probable inorganic polyphosphate/atp-NAD kinase, domain 1"/>
    <property type="match status" value="1"/>
</dbReference>
<gene>
    <name evidence="10" type="ORF">ACFQ22_00400</name>
</gene>
<protein>
    <submittedName>
        <fullName evidence="10">Diacylglycerol/lipid kinase family protein</fullName>
        <ecNumber evidence="10">2.7.1.-</ecNumber>
    </submittedName>
</protein>
<evidence type="ECO:0000256" key="8">
    <source>
        <dbReference type="ARBA" id="ARBA00023264"/>
    </source>
</evidence>
<keyword evidence="7" id="KW-0443">Lipid metabolism</keyword>
<dbReference type="SMART" id="SM00046">
    <property type="entry name" value="DAGKc"/>
    <property type="match status" value="1"/>
</dbReference>
<dbReference type="Proteomes" id="UP001597156">
    <property type="component" value="Unassembled WGS sequence"/>
</dbReference>
<comment type="caution">
    <text evidence="10">The sequence shown here is derived from an EMBL/GenBank/DDBJ whole genome shotgun (WGS) entry which is preliminary data.</text>
</comment>
<comment type="cofactor">
    <cofactor evidence="1">
        <name>Mg(2+)</name>
        <dbReference type="ChEBI" id="CHEBI:18420"/>
    </cofactor>
</comment>
<dbReference type="GO" id="GO:0016301">
    <property type="term" value="F:kinase activity"/>
    <property type="evidence" value="ECO:0007669"/>
    <property type="project" value="UniProtKB-KW"/>
</dbReference>
<evidence type="ECO:0000256" key="7">
    <source>
        <dbReference type="ARBA" id="ARBA00023209"/>
    </source>
</evidence>
<evidence type="ECO:0000256" key="1">
    <source>
        <dbReference type="ARBA" id="ARBA00001946"/>
    </source>
</evidence>
<feature type="domain" description="DAGKc" evidence="9">
    <location>
        <begin position="1"/>
        <end position="146"/>
    </location>
</feature>
<keyword evidence="8" id="KW-1208">Phospholipid metabolism</keyword>
<comment type="similarity">
    <text evidence="2">Belongs to the diacylglycerol/lipid kinase family.</text>
</comment>
<name>A0ABW3PE07_9LACO</name>
<sequence>MEYFIIVNPTAGGNNGRKTWPKIEKFLKTKSISYRAYFTEYDGHAVAIAMQILNQVTATNHPDAVLVAAGGDGTLHETLLGCMRFYTEHPQINTPQVPIGLLPIGSGNDFARALNVPRHWQQALEELLACQIATKINIGHFINQDNQTDGYFLNNFGIGLDATVVYLANHSLVKHYQRFSGLAYWASVIHAVQTAKPFKLTVTHPDGDTQIYPNAFLVTTTNHAYFGGGIDIAPQASVYKNTLDLIVVEKPTRRQIALFVFMLLLKRHLHLRFVHHFSGVHFELKTNESRYGQIDGEELGSKTYDVSYETKTYPFWIKEIAATH</sequence>
<evidence type="ECO:0000256" key="2">
    <source>
        <dbReference type="ARBA" id="ARBA00005983"/>
    </source>
</evidence>
<keyword evidence="7" id="KW-0594">Phospholipid biosynthesis</keyword>
<proteinExistence type="inferred from homology"/>